<feature type="compositionally biased region" description="Polar residues" evidence="1">
    <location>
        <begin position="126"/>
        <end position="143"/>
    </location>
</feature>
<protein>
    <submittedName>
        <fullName evidence="2">Uncharacterized protein</fullName>
    </submittedName>
</protein>
<evidence type="ECO:0000313" key="3">
    <source>
        <dbReference type="Proteomes" id="UP000320333"/>
    </source>
</evidence>
<proteinExistence type="predicted"/>
<dbReference type="EMBL" id="QEAP01000034">
    <property type="protein sequence ID" value="TPX76865.1"/>
    <property type="molecule type" value="Genomic_DNA"/>
</dbReference>
<comment type="caution">
    <text evidence="2">The sequence shown here is derived from an EMBL/GenBank/DDBJ whole genome shotgun (WGS) entry which is preliminary data.</text>
</comment>
<dbReference type="AlphaFoldDB" id="A0A507FML2"/>
<dbReference type="OrthoDB" id="2121319at2759"/>
<evidence type="ECO:0000256" key="1">
    <source>
        <dbReference type="SAM" id="MobiDB-lite"/>
    </source>
</evidence>
<feature type="region of interest" description="Disordered" evidence="1">
    <location>
        <begin position="431"/>
        <end position="454"/>
    </location>
</feature>
<feature type="region of interest" description="Disordered" evidence="1">
    <location>
        <begin position="112"/>
        <end position="157"/>
    </location>
</feature>
<feature type="compositionally biased region" description="Basic and acidic residues" evidence="1">
    <location>
        <begin position="439"/>
        <end position="454"/>
    </location>
</feature>
<feature type="compositionally biased region" description="Basic and acidic residues" evidence="1">
    <location>
        <begin position="146"/>
        <end position="157"/>
    </location>
</feature>
<sequence length="454" mass="50894">MEFVLASLASKCASLLPLIASIPEAGLMVSEMESMCKYLNVLAERQKERTEKMIDEFEDLRKDYVDAYAGQRMLRWQLEAIMAASEDTRKSISELQLEKQALQERVQELAARNAQLEGRTRDGSKTPLTPTQELNELTDSGSMDNRPPDRLETDKIGTDPNAVKSVQAHLQTSPSQFVHDEVEFKLLKCQVSERDARIAQMEYAAHKMEATTKDSLLRLQDTHKDMMLFRAAIYDIEQENSRLKEEMKSYQLLLERRTTTGNFLSTSALIQNTLDEPVLNFNDEMNPEKAEVSRLQSELKALTLYIEKVLLKAIETPQFQATVVQNEEDQEHTNASKPRPSSVIGFSSFTNKSQNRISYLSQLPLSAASAAVDLYRGVGKRSSAPAAPSRRQSVPPETLAYRRERIESMESSKAGGSTVIGYVGKLMGSSRLASSSSIEDIKEGGLHEDNEAEK</sequence>
<keyword evidence="3" id="KW-1185">Reference proteome</keyword>
<accession>A0A507FML2</accession>
<name>A0A507FML2_9FUNG</name>
<reference evidence="2 3" key="1">
    <citation type="journal article" date="2019" name="Sci. Rep.">
        <title>Comparative genomics of chytrid fungi reveal insights into the obligate biotrophic and pathogenic lifestyle of Synchytrium endobioticum.</title>
        <authorList>
            <person name="van de Vossenberg B.T.L.H."/>
            <person name="Warris S."/>
            <person name="Nguyen H.D.T."/>
            <person name="van Gent-Pelzer M.P.E."/>
            <person name="Joly D.L."/>
            <person name="van de Geest H.C."/>
            <person name="Bonants P.J.M."/>
            <person name="Smith D.S."/>
            <person name="Levesque C.A."/>
            <person name="van der Lee T.A.J."/>
        </authorList>
    </citation>
    <scope>NUCLEOTIDE SEQUENCE [LARGE SCALE GENOMIC DNA]</scope>
    <source>
        <strain evidence="2 3">CBS 675.73</strain>
    </source>
</reference>
<organism evidence="2 3">
    <name type="scientific">Chytriomyces confervae</name>
    <dbReference type="NCBI Taxonomy" id="246404"/>
    <lineage>
        <taxon>Eukaryota</taxon>
        <taxon>Fungi</taxon>
        <taxon>Fungi incertae sedis</taxon>
        <taxon>Chytridiomycota</taxon>
        <taxon>Chytridiomycota incertae sedis</taxon>
        <taxon>Chytridiomycetes</taxon>
        <taxon>Chytridiales</taxon>
        <taxon>Chytriomycetaceae</taxon>
        <taxon>Chytriomyces</taxon>
    </lineage>
</organism>
<evidence type="ECO:0000313" key="2">
    <source>
        <dbReference type="EMBL" id="TPX76865.1"/>
    </source>
</evidence>
<gene>
    <name evidence="2" type="ORF">CcCBS67573_g01865</name>
</gene>
<dbReference type="Proteomes" id="UP000320333">
    <property type="component" value="Unassembled WGS sequence"/>
</dbReference>